<protein>
    <submittedName>
        <fullName evidence="1">Uncharacterized protein</fullName>
    </submittedName>
</protein>
<dbReference type="Proteomes" id="UP001071279">
    <property type="component" value="Unassembled WGS sequence"/>
</dbReference>
<comment type="caution">
    <text evidence="1">The sequence shown here is derived from an EMBL/GenBank/DDBJ whole genome shotgun (WGS) entry which is preliminary data.</text>
</comment>
<dbReference type="EMBL" id="JAPXIC010000080">
    <property type="protein sequence ID" value="MCZ4719877.1"/>
    <property type="molecule type" value="Genomic_DNA"/>
</dbReference>
<name>A0AAP3HEX4_LEGPN</name>
<organism evidence="1 2">
    <name type="scientific">Legionella pneumophila</name>
    <dbReference type="NCBI Taxonomy" id="446"/>
    <lineage>
        <taxon>Bacteria</taxon>
        <taxon>Pseudomonadati</taxon>
        <taxon>Pseudomonadota</taxon>
        <taxon>Gammaproteobacteria</taxon>
        <taxon>Legionellales</taxon>
        <taxon>Legionellaceae</taxon>
        <taxon>Legionella</taxon>
    </lineage>
</organism>
<dbReference type="RefSeq" id="WP_061722644.1">
    <property type="nucleotide sequence ID" value="NZ_CP114576.1"/>
</dbReference>
<dbReference type="AlphaFoldDB" id="A0AAP3HEX4"/>
<accession>A0AAP3HEX4</accession>
<proteinExistence type="predicted"/>
<evidence type="ECO:0000313" key="2">
    <source>
        <dbReference type="Proteomes" id="UP001071279"/>
    </source>
</evidence>
<gene>
    <name evidence="1" type="ORF">O6C86_11730</name>
</gene>
<evidence type="ECO:0000313" key="1">
    <source>
        <dbReference type="EMBL" id="MCZ4719877.1"/>
    </source>
</evidence>
<reference evidence="1" key="1">
    <citation type="submission" date="2022-12" db="EMBL/GenBank/DDBJ databases">
        <title>Comparative genomics of Legionella pneumophila isolates from the West Bank and Germany support molecular epidemiology of Legionnaires disease.</title>
        <authorList>
            <person name="Zayed A.R."/>
            <person name="Bitar D.M."/>
            <person name="Steinert M."/>
            <person name="Lueck C."/>
            <person name="Brettar I."/>
            <person name="Hoefle M.G."/>
            <person name="Bunk B."/>
        </authorList>
    </citation>
    <scope>NUCLEOTIDE SEQUENCE</scope>
    <source>
        <strain evidence="1">H23</strain>
    </source>
</reference>
<sequence>MFSGKLFKNEQNEKYFNLGGPRSFHKFTLQGTNIILIGEVHERMPNELATQYIEMFSNFIESNDEVKLFLETTGEDKKSSSKGLSFLDCMQHLSHSKKVATFHADKRYYDDQFGNFFFFLNKLAELEGTIIAKYKEKRIKPPSPTPFFDIPEFLDSVNQLSQLYKKNFCLLDLYKLLESQLKILEELVQKYAEENKQISDYLTVCLLEVNDALGLALKFEEEYRSMRSGDETQNRSLIDICIEMMAHQGSFSKAAEWLRIYNLYETSFLDATLICDLWEAIKTSGENKPTFIFVFGDAHIERLSNFLKVLATEDISIKANKDGKIIPPKLMEQFLNNHFEHAPSENNCALM</sequence>